<evidence type="ECO:0000313" key="1">
    <source>
        <dbReference type="EMBL" id="KAK9101833.1"/>
    </source>
</evidence>
<protein>
    <submittedName>
        <fullName evidence="1">Uncharacterized protein</fullName>
    </submittedName>
</protein>
<proteinExistence type="predicted"/>
<gene>
    <name evidence="1" type="ORF">Sjap_019087</name>
</gene>
<evidence type="ECO:0000313" key="2">
    <source>
        <dbReference type="Proteomes" id="UP001417504"/>
    </source>
</evidence>
<dbReference type="EMBL" id="JBBNAE010000008">
    <property type="protein sequence ID" value="KAK9101833.1"/>
    <property type="molecule type" value="Genomic_DNA"/>
</dbReference>
<organism evidence="1 2">
    <name type="scientific">Stephania japonica</name>
    <dbReference type="NCBI Taxonomy" id="461633"/>
    <lineage>
        <taxon>Eukaryota</taxon>
        <taxon>Viridiplantae</taxon>
        <taxon>Streptophyta</taxon>
        <taxon>Embryophyta</taxon>
        <taxon>Tracheophyta</taxon>
        <taxon>Spermatophyta</taxon>
        <taxon>Magnoliopsida</taxon>
        <taxon>Ranunculales</taxon>
        <taxon>Menispermaceae</taxon>
        <taxon>Menispermoideae</taxon>
        <taxon>Cissampelideae</taxon>
        <taxon>Stephania</taxon>
    </lineage>
</organism>
<comment type="caution">
    <text evidence="1">The sequence shown here is derived from an EMBL/GenBank/DDBJ whole genome shotgun (WGS) entry which is preliminary data.</text>
</comment>
<reference evidence="1 2" key="1">
    <citation type="submission" date="2024-01" db="EMBL/GenBank/DDBJ databases">
        <title>Genome assemblies of Stephania.</title>
        <authorList>
            <person name="Yang L."/>
        </authorList>
    </citation>
    <scope>NUCLEOTIDE SEQUENCE [LARGE SCALE GENOMIC DNA]</scope>
    <source>
        <strain evidence="1">QJT</strain>
        <tissue evidence="1">Leaf</tissue>
    </source>
</reference>
<accession>A0AAP0HUE5</accession>
<dbReference type="AlphaFoldDB" id="A0AAP0HUE5"/>
<keyword evidence="2" id="KW-1185">Reference proteome</keyword>
<sequence length="57" mass="6518">MFYNTHSSVHVVLNFSLFFYDYFMSAKCLTKFLNELNNSIGPPSSLVVRIIVSLQIA</sequence>
<dbReference type="Proteomes" id="UP001417504">
    <property type="component" value="Unassembled WGS sequence"/>
</dbReference>
<name>A0AAP0HUE5_9MAGN</name>